<keyword evidence="2" id="KW-1185">Reference proteome</keyword>
<name>A0A5B7JE91_PORTR</name>
<evidence type="ECO:0000313" key="1">
    <source>
        <dbReference type="EMBL" id="MPC94522.1"/>
    </source>
</evidence>
<dbReference type="EMBL" id="VSRR010098907">
    <property type="protein sequence ID" value="MPC94522.1"/>
    <property type="molecule type" value="Genomic_DNA"/>
</dbReference>
<proteinExistence type="predicted"/>
<organism evidence="1 2">
    <name type="scientific">Portunus trituberculatus</name>
    <name type="common">Swimming crab</name>
    <name type="synonym">Neptunus trituberculatus</name>
    <dbReference type="NCBI Taxonomy" id="210409"/>
    <lineage>
        <taxon>Eukaryota</taxon>
        <taxon>Metazoa</taxon>
        <taxon>Ecdysozoa</taxon>
        <taxon>Arthropoda</taxon>
        <taxon>Crustacea</taxon>
        <taxon>Multicrustacea</taxon>
        <taxon>Malacostraca</taxon>
        <taxon>Eumalacostraca</taxon>
        <taxon>Eucarida</taxon>
        <taxon>Decapoda</taxon>
        <taxon>Pleocyemata</taxon>
        <taxon>Brachyura</taxon>
        <taxon>Eubrachyura</taxon>
        <taxon>Portunoidea</taxon>
        <taxon>Portunidae</taxon>
        <taxon>Portuninae</taxon>
        <taxon>Portunus</taxon>
    </lineage>
</organism>
<protein>
    <submittedName>
        <fullName evidence="1">Uncharacterized protein</fullName>
    </submittedName>
</protein>
<dbReference type="Proteomes" id="UP000324222">
    <property type="component" value="Unassembled WGS sequence"/>
</dbReference>
<gene>
    <name evidence="1" type="ORF">E2C01_089695</name>
</gene>
<accession>A0A5B7JE91</accession>
<evidence type="ECO:0000313" key="2">
    <source>
        <dbReference type="Proteomes" id="UP000324222"/>
    </source>
</evidence>
<comment type="caution">
    <text evidence="1">The sequence shown here is derived from an EMBL/GenBank/DDBJ whole genome shotgun (WGS) entry which is preliminary data.</text>
</comment>
<reference evidence="1 2" key="1">
    <citation type="submission" date="2019-05" db="EMBL/GenBank/DDBJ databases">
        <title>Another draft genome of Portunus trituberculatus and its Hox gene families provides insights of decapod evolution.</title>
        <authorList>
            <person name="Jeong J.-H."/>
            <person name="Song I."/>
            <person name="Kim S."/>
            <person name="Choi T."/>
            <person name="Kim D."/>
            <person name="Ryu S."/>
            <person name="Kim W."/>
        </authorList>
    </citation>
    <scope>NUCLEOTIDE SEQUENCE [LARGE SCALE GENOMIC DNA]</scope>
    <source>
        <tissue evidence="1">Muscle</tissue>
    </source>
</reference>
<sequence>MRARDVQKSRSKCEQYRFVAVITTAETCSGEAAGRKASALFRRMNADTDVKEAVHEKQFLFSARNRMEVICISIVYNSTISSQ</sequence>
<dbReference type="AlphaFoldDB" id="A0A5B7JE91"/>